<proteinExistence type="predicted"/>
<organism evidence="2 3">
    <name type="scientific">Pleuronectes platessa</name>
    <name type="common">European plaice</name>
    <dbReference type="NCBI Taxonomy" id="8262"/>
    <lineage>
        <taxon>Eukaryota</taxon>
        <taxon>Metazoa</taxon>
        <taxon>Chordata</taxon>
        <taxon>Craniata</taxon>
        <taxon>Vertebrata</taxon>
        <taxon>Euteleostomi</taxon>
        <taxon>Actinopterygii</taxon>
        <taxon>Neopterygii</taxon>
        <taxon>Teleostei</taxon>
        <taxon>Neoteleostei</taxon>
        <taxon>Acanthomorphata</taxon>
        <taxon>Carangaria</taxon>
        <taxon>Pleuronectiformes</taxon>
        <taxon>Pleuronectoidei</taxon>
        <taxon>Pleuronectidae</taxon>
        <taxon>Pleuronectes</taxon>
    </lineage>
</organism>
<dbReference type="Pfam" id="PF10545">
    <property type="entry name" value="MADF_DNA_bdg"/>
    <property type="match status" value="1"/>
</dbReference>
<evidence type="ECO:0000313" key="2">
    <source>
        <dbReference type="EMBL" id="CAB1421117.1"/>
    </source>
</evidence>
<dbReference type="Proteomes" id="UP001153269">
    <property type="component" value="Unassembled WGS sequence"/>
</dbReference>
<comment type="caution">
    <text evidence="2">The sequence shown here is derived from an EMBL/GenBank/DDBJ whole genome shotgun (WGS) entry which is preliminary data.</text>
</comment>
<evidence type="ECO:0000313" key="3">
    <source>
        <dbReference type="Proteomes" id="UP001153269"/>
    </source>
</evidence>
<accession>A0A9N7TYI7</accession>
<dbReference type="EMBL" id="CADEAL010000503">
    <property type="protein sequence ID" value="CAB1421117.1"/>
    <property type="molecule type" value="Genomic_DNA"/>
</dbReference>
<dbReference type="AlphaFoldDB" id="A0A9N7TYI7"/>
<name>A0A9N7TYI7_PLEPL</name>
<reference evidence="2" key="1">
    <citation type="submission" date="2020-03" db="EMBL/GenBank/DDBJ databases">
        <authorList>
            <person name="Weist P."/>
        </authorList>
    </citation>
    <scope>NUCLEOTIDE SEQUENCE</scope>
</reference>
<sequence length="72" mass="8175">MKERLAEEVRKNDHLYNPSLTEYKDTQMACNSWKDISANVGLQFNESLTCQLSCPPTLNDAVESLQGKGAWR</sequence>
<dbReference type="InterPro" id="IPR006578">
    <property type="entry name" value="MADF-dom"/>
</dbReference>
<keyword evidence="3" id="KW-1185">Reference proteome</keyword>
<gene>
    <name evidence="2" type="ORF">PLEPLA_LOCUS8998</name>
</gene>
<evidence type="ECO:0000259" key="1">
    <source>
        <dbReference type="Pfam" id="PF10545"/>
    </source>
</evidence>
<protein>
    <recommendedName>
        <fullName evidence="1">MADF domain-containing protein</fullName>
    </recommendedName>
</protein>
<feature type="domain" description="MADF" evidence="1">
    <location>
        <begin position="5"/>
        <end position="45"/>
    </location>
</feature>
<feature type="non-terminal residue" evidence="2">
    <location>
        <position position="72"/>
    </location>
</feature>